<organism evidence="1 2">
    <name type="scientific">Candida boidinii</name>
    <name type="common">Yeast</name>
    <dbReference type="NCBI Taxonomy" id="5477"/>
    <lineage>
        <taxon>Eukaryota</taxon>
        <taxon>Fungi</taxon>
        <taxon>Dikarya</taxon>
        <taxon>Ascomycota</taxon>
        <taxon>Saccharomycotina</taxon>
        <taxon>Pichiomycetes</taxon>
        <taxon>Pichiales</taxon>
        <taxon>Pichiaceae</taxon>
        <taxon>Ogataea</taxon>
        <taxon>Ogataea/Candida clade</taxon>
    </lineage>
</organism>
<proteinExistence type="predicted"/>
<evidence type="ECO:0000313" key="1">
    <source>
        <dbReference type="EMBL" id="GME88482.1"/>
    </source>
</evidence>
<gene>
    <name evidence="1" type="ORF">Cboi01_000092500</name>
</gene>
<accession>A0ACB5THB8</accession>
<protein>
    <submittedName>
        <fullName evidence="1">Unnamed protein product</fullName>
    </submittedName>
</protein>
<dbReference type="Proteomes" id="UP001165101">
    <property type="component" value="Unassembled WGS sequence"/>
</dbReference>
<keyword evidence="2" id="KW-1185">Reference proteome</keyword>
<name>A0ACB5THB8_CANBO</name>
<comment type="caution">
    <text evidence="1">The sequence shown here is derived from an EMBL/GenBank/DDBJ whole genome shotgun (WGS) entry which is preliminary data.</text>
</comment>
<sequence length="124" mass="14151">MQKRSQVLIDKVDSSVEVLLQKFHDIVELSLILNKSEETLAVETLQIESNTTSIIKVAEELLTITRSLKEAWILGQVPKSNLTHDYDSEIVDSNDKELIDDKIQKSLEQYNNLNALLEQITDLK</sequence>
<dbReference type="EMBL" id="BSXV01000296">
    <property type="protein sequence ID" value="GME88482.1"/>
    <property type="molecule type" value="Genomic_DNA"/>
</dbReference>
<evidence type="ECO:0000313" key="2">
    <source>
        <dbReference type="Proteomes" id="UP001165101"/>
    </source>
</evidence>
<reference evidence="1" key="1">
    <citation type="submission" date="2023-04" db="EMBL/GenBank/DDBJ databases">
        <title>Candida boidinii NBRC 1967.</title>
        <authorList>
            <person name="Ichikawa N."/>
            <person name="Sato H."/>
            <person name="Tonouchi N."/>
        </authorList>
    </citation>
    <scope>NUCLEOTIDE SEQUENCE</scope>
    <source>
        <strain evidence="1">NBRC 1967</strain>
    </source>
</reference>